<reference evidence="1 2" key="1">
    <citation type="submission" date="2018-09" db="EMBL/GenBank/DDBJ databases">
        <title>Novel species of Arthrobacter.</title>
        <authorList>
            <person name="Liu Q."/>
            <person name="Xin Y.-H."/>
        </authorList>
    </citation>
    <scope>NUCLEOTIDE SEQUENCE [LARGE SCALE GENOMIC DNA]</scope>
    <source>
        <strain evidence="1 2">Hz2</strain>
    </source>
</reference>
<comment type="caution">
    <text evidence="1">The sequence shown here is derived from an EMBL/GenBank/DDBJ whole genome shotgun (WGS) entry which is preliminary data.</text>
</comment>
<name>A0A3A5LYK7_9MICC</name>
<evidence type="ECO:0000313" key="2">
    <source>
        <dbReference type="Proteomes" id="UP000272560"/>
    </source>
</evidence>
<evidence type="ECO:0000313" key="1">
    <source>
        <dbReference type="EMBL" id="RJT74354.1"/>
    </source>
</evidence>
<dbReference type="Proteomes" id="UP000272560">
    <property type="component" value="Unassembled WGS sequence"/>
</dbReference>
<protein>
    <submittedName>
        <fullName evidence="1">Uncharacterized protein</fullName>
    </submittedName>
</protein>
<keyword evidence="2" id="KW-1185">Reference proteome</keyword>
<sequence>MLGSLVQLLDDGNYVVTACRYIGISEASYYSWLDRARVEVDRVDGLGFDAQAIISTSVAGKTLGEMIDSCPPEFEPKEWTFVVFAAATTRARGQAVARAVKAVKTAAMNGDWRAAAWYLEHAHGREFGRGSEGVEATPEGLASEAVSVDALEAKLMSLMEGKG</sequence>
<dbReference type="AlphaFoldDB" id="A0A3A5LYK7"/>
<accession>A0A3A5LYK7</accession>
<proteinExistence type="predicted"/>
<dbReference type="EMBL" id="QZVT01000021">
    <property type="protein sequence ID" value="RJT74354.1"/>
    <property type="molecule type" value="Genomic_DNA"/>
</dbReference>
<organism evidence="1 2">
    <name type="scientific">Arthrobacter cheniae</name>
    <dbReference type="NCBI Taxonomy" id="1258888"/>
    <lineage>
        <taxon>Bacteria</taxon>
        <taxon>Bacillati</taxon>
        <taxon>Actinomycetota</taxon>
        <taxon>Actinomycetes</taxon>
        <taxon>Micrococcales</taxon>
        <taxon>Micrococcaceae</taxon>
        <taxon>Arthrobacter</taxon>
    </lineage>
</organism>
<gene>
    <name evidence="1" type="ORF">D6T63_18660</name>
</gene>